<evidence type="ECO:0000313" key="2">
    <source>
        <dbReference type="Proteomes" id="UP000037035"/>
    </source>
</evidence>
<reference evidence="1 2" key="1">
    <citation type="submission" date="2015-08" db="EMBL/GenBank/DDBJ databases">
        <title>Next Generation Sequencing and Analysis of the Genome of Puccinia sorghi L Schw, the Causal Agent of Maize Common Rust.</title>
        <authorList>
            <person name="Rochi L."/>
            <person name="Burguener G."/>
            <person name="Darino M."/>
            <person name="Turjanski A."/>
            <person name="Kreff E."/>
            <person name="Dieguez M.J."/>
            <person name="Sacco F."/>
        </authorList>
    </citation>
    <scope>NUCLEOTIDE SEQUENCE [LARGE SCALE GENOMIC DNA]</scope>
    <source>
        <strain evidence="1 2">RO10H11247</strain>
    </source>
</reference>
<name>A0A0L6UC10_9BASI</name>
<gene>
    <name evidence="1" type="ORF">VP01_757g3</name>
</gene>
<dbReference type="AlphaFoldDB" id="A0A0L6UC10"/>
<evidence type="ECO:0000313" key="1">
    <source>
        <dbReference type="EMBL" id="KNZ46073.1"/>
    </source>
</evidence>
<sequence length="91" mass="10684">MAVQWHYPLMSNYPLESDTNNIAAYLYFFKVLHSRKEKVPDILDINDITTFTFFKSKSITHNHMSKWGLSDGMTAQLRENVPKYVQQINKS</sequence>
<protein>
    <submittedName>
        <fullName evidence="1">Uncharacterized protein</fullName>
    </submittedName>
</protein>
<dbReference type="VEuPathDB" id="FungiDB:VP01_757g3"/>
<proteinExistence type="predicted"/>
<comment type="caution">
    <text evidence="1">The sequence shown here is derived from an EMBL/GenBank/DDBJ whole genome shotgun (WGS) entry which is preliminary data.</text>
</comment>
<organism evidence="1 2">
    <name type="scientific">Puccinia sorghi</name>
    <dbReference type="NCBI Taxonomy" id="27349"/>
    <lineage>
        <taxon>Eukaryota</taxon>
        <taxon>Fungi</taxon>
        <taxon>Dikarya</taxon>
        <taxon>Basidiomycota</taxon>
        <taxon>Pucciniomycotina</taxon>
        <taxon>Pucciniomycetes</taxon>
        <taxon>Pucciniales</taxon>
        <taxon>Pucciniaceae</taxon>
        <taxon>Puccinia</taxon>
    </lineage>
</organism>
<keyword evidence="2" id="KW-1185">Reference proteome</keyword>
<accession>A0A0L6UC10</accession>
<dbReference type="EMBL" id="LAVV01013027">
    <property type="protein sequence ID" value="KNZ46073.1"/>
    <property type="molecule type" value="Genomic_DNA"/>
</dbReference>
<dbReference type="Proteomes" id="UP000037035">
    <property type="component" value="Unassembled WGS sequence"/>
</dbReference>